<gene>
    <name evidence="1" type="ORF">RPERSI_LOCUS28986</name>
</gene>
<evidence type="ECO:0000313" key="2">
    <source>
        <dbReference type="Proteomes" id="UP000789920"/>
    </source>
</evidence>
<feature type="non-terminal residue" evidence="1">
    <location>
        <position position="1"/>
    </location>
</feature>
<feature type="non-terminal residue" evidence="1">
    <location>
        <position position="46"/>
    </location>
</feature>
<proteinExistence type="predicted"/>
<name>A0ACA9SC94_9GLOM</name>
<keyword evidence="2" id="KW-1185">Reference proteome</keyword>
<accession>A0ACA9SC94</accession>
<sequence length="46" mass="4958">AGNKDVIIPPPSYPPIFTAEATMNLPSFISMTENLDSTEFGSVLDE</sequence>
<protein>
    <submittedName>
        <fullName evidence="1">11713_t:CDS:1</fullName>
    </submittedName>
</protein>
<dbReference type="EMBL" id="CAJVQC010107614">
    <property type="protein sequence ID" value="CAG8833868.1"/>
    <property type="molecule type" value="Genomic_DNA"/>
</dbReference>
<organism evidence="1 2">
    <name type="scientific">Racocetra persica</name>
    <dbReference type="NCBI Taxonomy" id="160502"/>
    <lineage>
        <taxon>Eukaryota</taxon>
        <taxon>Fungi</taxon>
        <taxon>Fungi incertae sedis</taxon>
        <taxon>Mucoromycota</taxon>
        <taxon>Glomeromycotina</taxon>
        <taxon>Glomeromycetes</taxon>
        <taxon>Diversisporales</taxon>
        <taxon>Gigasporaceae</taxon>
        <taxon>Racocetra</taxon>
    </lineage>
</organism>
<reference evidence="1" key="1">
    <citation type="submission" date="2021-06" db="EMBL/GenBank/DDBJ databases">
        <authorList>
            <person name="Kallberg Y."/>
            <person name="Tangrot J."/>
            <person name="Rosling A."/>
        </authorList>
    </citation>
    <scope>NUCLEOTIDE SEQUENCE</scope>
    <source>
        <strain evidence="1">MA461A</strain>
    </source>
</reference>
<comment type="caution">
    <text evidence="1">The sequence shown here is derived from an EMBL/GenBank/DDBJ whole genome shotgun (WGS) entry which is preliminary data.</text>
</comment>
<evidence type="ECO:0000313" key="1">
    <source>
        <dbReference type="EMBL" id="CAG8833868.1"/>
    </source>
</evidence>
<dbReference type="Proteomes" id="UP000789920">
    <property type="component" value="Unassembled WGS sequence"/>
</dbReference>